<evidence type="ECO:0000256" key="1">
    <source>
        <dbReference type="SAM" id="MobiDB-lite"/>
    </source>
</evidence>
<evidence type="ECO:0000313" key="2">
    <source>
        <dbReference type="EMBL" id="RVW19404.1"/>
    </source>
</evidence>
<gene>
    <name evidence="2" type="ORF">CK203_117083</name>
</gene>
<protein>
    <submittedName>
        <fullName evidence="2">Uncharacterized protein</fullName>
    </submittedName>
</protein>
<organism evidence="2 3">
    <name type="scientific">Vitis vinifera</name>
    <name type="common">Grape</name>
    <dbReference type="NCBI Taxonomy" id="29760"/>
    <lineage>
        <taxon>Eukaryota</taxon>
        <taxon>Viridiplantae</taxon>
        <taxon>Streptophyta</taxon>
        <taxon>Embryophyta</taxon>
        <taxon>Tracheophyta</taxon>
        <taxon>Spermatophyta</taxon>
        <taxon>Magnoliopsida</taxon>
        <taxon>eudicotyledons</taxon>
        <taxon>Gunneridae</taxon>
        <taxon>Pentapetalae</taxon>
        <taxon>rosids</taxon>
        <taxon>Vitales</taxon>
        <taxon>Vitaceae</taxon>
        <taxon>Viteae</taxon>
        <taxon>Vitis</taxon>
    </lineage>
</organism>
<reference evidence="2 3" key="1">
    <citation type="journal article" date="2018" name="PLoS Genet.">
        <title>Population sequencing reveals clonal diversity and ancestral inbreeding in the grapevine cultivar Chardonnay.</title>
        <authorList>
            <person name="Roach M.J."/>
            <person name="Johnson D.L."/>
            <person name="Bohlmann J."/>
            <person name="van Vuuren H.J."/>
            <person name="Jones S.J."/>
            <person name="Pretorius I.S."/>
            <person name="Schmidt S.A."/>
            <person name="Borneman A.R."/>
        </authorList>
    </citation>
    <scope>NUCLEOTIDE SEQUENCE [LARGE SCALE GENOMIC DNA]</scope>
    <source>
        <strain evidence="3">cv. Chardonnay</strain>
        <tissue evidence="2">Leaf</tissue>
    </source>
</reference>
<dbReference type="EMBL" id="QGNW01002486">
    <property type="protein sequence ID" value="RVW19404.1"/>
    <property type="molecule type" value="Genomic_DNA"/>
</dbReference>
<comment type="caution">
    <text evidence="2">The sequence shown here is derived from an EMBL/GenBank/DDBJ whole genome shotgun (WGS) entry which is preliminary data.</text>
</comment>
<name>A0A438C850_VITVI</name>
<evidence type="ECO:0000313" key="3">
    <source>
        <dbReference type="Proteomes" id="UP000288805"/>
    </source>
</evidence>
<accession>A0A438C850</accession>
<feature type="region of interest" description="Disordered" evidence="1">
    <location>
        <begin position="62"/>
        <end position="97"/>
    </location>
</feature>
<proteinExistence type="predicted"/>
<dbReference type="AlphaFoldDB" id="A0A438C850"/>
<dbReference type="Proteomes" id="UP000288805">
    <property type="component" value="Unassembled WGS sequence"/>
</dbReference>
<sequence length="150" mass="16838">MRNPMSVEGDTWKLSMLVLTMALIHGYCHGVHQRRPYRPFSISRARPRASFPQDLSQAPQALTFPSFEGEVPSSPPDHRYATRRPPTSPSPNPSRPTGIALKAIIKRLMVTAPPIEGNSDCRVGPFHSELYFNIEAMRQQPELQDSFGLL</sequence>